<dbReference type="AlphaFoldDB" id="A0A3A4A0Z2"/>
<dbReference type="Proteomes" id="UP000265768">
    <property type="component" value="Unassembled WGS sequence"/>
</dbReference>
<evidence type="ECO:0000313" key="2">
    <source>
        <dbReference type="Proteomes" id="UP000265768"/>
    </source>
</evidence>
<accession>A0A3A4A0Z2</accession>
<organism evidence="1 2">
    <name type="scientific">Bailinhaonella thermotolerans</name>
    <dbReference type="NCBI Taxonomy" id="1070861"/>
    <lineage>
        <taxon>Bacteria</taxon>
        <taxon>Bacillati</taxon>
        <taxon>Actinomycetota</taxon>
        <taxon>Actinomycetes</taxon>
        <taxon>Streptosporangiales</taxon>
        <taxon>Streptosporangiaceae</taxon>
        <taxon>Bailinhaonella</taxon>
    </lineage>
</organism>
<gene>
    <name evidence="1" type="ORF">D5H75_39010</name>
</gene>
<sequence>MAFFRPRVSRESEVRYLADLELGKAFPQLLQKAREAEEALRRGQSESLTPLELRRLGLEFDNALTDALRAAEAAARATYGPKSYEDRIRRRKARATPEGKLWTDEVSRLRTLRETHRLQGIARTPRLAA</sequence>
<comment type="caution">
    <text evidence="1">The sequence shown here is derived from an EMBL/GenBank/DDBJ whole genome shotgun (WGS) entry which is preliminary data.</text>
</comment>
<reference evidence="1 2" key="1">
    <citation type="submission" date="2018-09" db="EMBL/GenBank/DDBJ databases">
        <title>YIM 75507 draft genome.</title>
        <authorList>
            <person name="Tang S."/>
            <person name="Feng Y."/>
        </authorList>
    </citation>
    <scope>NUCLEOTIDE SEQUENCE [LARGE SCALE GENOMIC DNA]</scope>
    <source>
        <strain evidence="1 2">YIM 75507</strain>
    </source>
</reference>
<evidence type="ECO:0000313" key="1">
    <source>
        <dbReference type="EMBL" id="RJL20841.1"/>
    </source>
</evidence>
<dbReference type="EMBL" id="QZEY01000028">
    <property type="protein sequence ID" value="RJL20841.1"/>
    <property type="molecule type" value="Genomic_DNA"/>
</dbReference>
<proteinExistence type="predicted"/>
<name>A0A3A4A0Z2_9ACTN</name>
<dbReference type="OrthoDB" id="3436373at2"/>
<keyword evidence="2" id="KW-1185">Reference proteome</keyword>
<protein>
    <submittedName>
        <fullName evidence="1">Uncharacterized protein</fullName>
    </submittedName>
</protein>
<dbReference type="RefSeq" id="WP_119931654.1">
    <property type="nucleotide sequence ID" value="NZ_QZEY01000028.1"/>
</dbReference>